<name>A0ABW9QND8_9ACTN</name>
<feature type="chain" id="PRO_5045735108" evidence="1">
    <location>
        <begin position="25"/>
        <end position="440"/>
    </location>
</feature>
<dbReference type="Proteomes" id="UP000437736">
    <property type="component" value="Unassembled WGS sequence"/>
</dbReference>
<dbReference type="PROSITE" id="PS51257">
    <property type="entry name" value="PROKAR_LIPOPROTEIN"/>
    <property type="match status" value="1"/>
</dbReference>
<evidence type="ECO:0000313" key="3">
    <source>
        <dbReference type="Proteomes" id="UP000437736"/>
    </source>
</evidence>
<evidence type="ECO:0000313" key="2">
    <source>
        <dbReference type="EMBL" id="MST31275.1"/>
    </source>
</evidence>
<dbReference type="InterPro" id="IPR050490">
    <property type="entry name" value="Bact_solute-bd_prot1"/>
</dbReference>
<keyword evidence="3" id="KW-1185">Reference proteome</keyword>
<dbReference type="EMBL" id="WJHE01000028">
    <property type="protein sequence ID" value="MST31275.1"/>
    <property type="molecule type" value="Genomic_DNA"/>
</dbReference>
<proteinExistence type="predicted"/>
<sequence length="440" mass="46115">MTRQIRSSRLFLAGVLASALLLSACGGGSTTPSSSAGSKTFGSGATGVVHFWARSATSATAKLMVKEFNASHKHLKVVLTETANGEAVTKLATAIRAGAPPDLIGLNDIDMPIFSHEGAFMNLTKYVDALPYKSSLSPGHLGLATYEGKYYGVPYLADLSVLWYNKKLFAEAGISSPPTTFAAILADAKKVQALGHGNHGFSFAGDCEGCLGFTMLPDVWATGTHLISGSIPHQKASVAGNSALKQLLTLYRTIWADHLYAPGDRTQNGTTWGANFVKGHTGIFPGGYGSIRPKLTSADRANFADVPLPGPSGGYSTFDGGDDFAIPKGASNPSGAWEFIKFVLAKAQQLQYPSTGFTPVRTDLLNASYKAAHPFDSVALKALAKGYAPTTLAYNSIFNQPSGPWFGMFSEAVYQGKLSAAVSAGQSGFTQQLSQSGSGS</sequence>
<dbReference type="CDD" id="cd13585">
    <property type="entry name" value="PBP2_TMBP_like"/>
    <property type="match status" value="1"/>
</dbReference>
<feature type="signal peptide" evidence="1">
    <location>
        <begin position="1"/>
        <end position="24"/>
    </location>
</feature>
<evidence type="ECO:0000256" key="1">
    <source>
        <dbReference type="SAM" id="SignalP"/>
    </source>
</evidence>
<dbReference type="Gene3D" id="3.40.190.10">
    <property type="entry name" value="Periplasmic binding protein-like II"/>
    <property type="match status" value="2"/>
</dbReference>
<dbReference type="InterPro" id="IPR006059">
    <property type="entry name" value="SBP"/>
</dbReference>
<dbReference type="PANTHER" id="PTHR43649">
    <property type="entry name" value="ARABINOSE-BINDING PROTEIN-RELATED"/>
    <property type="match status" value="1"/>
</dbReference>
<keyword evidence="1" id="KW-0732">Signal</keyword>
<dbReference type="Pfam" id="PF13416">
    <property type="entry name" value="SBP_bac_8"/>
    <property type="match status" value="1"/>
</dbReference>
<accession>A0ABW9QND8</accession>
<protein>
    <submittedName>
        <fullName evidence="2">Extracellular solute-binding protein</fullName>
    </submittedName>
</protein>
<organism evidence="2 3">
    <name type="scientific">Acidiferrimicrobium australe</name>
    <dbReference type="NCBI Taxonomy" id="2664430"/>
    <lineage>
        <taxon>Bacteria</taxon>
        <taxon>Bacillati</taxon>
        <taxon>Actinomycetota</taxon>
        <taxon>Acidimicrobiia</taxon>
        <taxon>Acidimicrobiales</taxon>
        <taxon>Acidimicrobiaceae</taxon>
        <taxon>Acidiferrimicrobium</taxon>
    </lineage>
</organism>
<dbReference type="SUPFAM" id="SSF53850">
    <property type="entry name" value="Periplasmic binding protein-like II"/>
    <property type="match status" value="1"/>
</dbReference>
<reference evidence="2 3" key="1">
    <citation type="submission" date="2019-11" db="EMBL/GenBank/DDBJ databases">
        <title>Acidiferrimicrobium australis gen. nov., sp. nov., an acidophilic and obligately heterotrophic, member of the Actinobacteria that catalyses dissimilatory oxido- reduction of iron isolated from metal-rich acidic water in Chile.</title>
        <authorList>
            <person name="Gonzalez D."/>
            <person name="Huber K."/>
            <person name="Hedrich S."/>
            <person name="Rojas-Villalobos C."/>
            <person name="Quatrini R."/>
            <person name="Dinamarca M.A."/>
            <person name="Schwarz A."/>
            <person name="Canales C."/>
            <person name="Nancucheo I."/>
        </authorList>
    </citation>
    <scope>NUCLEOTIDE SEQUENCE [LARGE SCALE GENOMIC DNA]</scope>
    <source>
        <strain evidence="2 3">USS-CCA1</strain>
    </source>
</reference>
<gene>
    <name evidence="2" type="ORF">GHK86_00825</name>
</gene>
<dbReference type="PANTHER" id="PTHR43649:SF12">
    <property type="entry name" value="DIACETYLCHITOBIOSE BINDING PROTEIN DASA"/>
    <property type="match status" value="1"/>
</dbReference>
<comment type="caution">
    <text evidence="2">The sequence shown here is derived from an EMBL/GenBank/DDBJ whole genome shotgun (WGS) entry which is preliminary data.</text>
</comment>